<dbReference type="CDD" id="cd16936">
    <property type="entry name" value="HATPase_RsbW-like"/>
    <property type="match status" value="1"/>
</dbReference>
<gene>
    <name evidence="3" type="ORF">SAMN06296378_0866</name>
</gene>
<dbReference type="InterPro" id="IPR050267">
    <property type="entry name" value="Anti-sigma-factor_SerPK"/>
</dbReference>
<dbReference type="OrthoDB" id="159434at2"/>
<evidence type="ECO:0000313" key="3">
    <source>
        <dbReference type="EMBL" id="SOE59024.1"/>
    </source>
</evidence>
<proteinExistence type="predicted"/>
<evidence type="ECO:0000256" key="1">
    <source>
        <dbReference type="ARBA" id="ARBA00022527"/>
    </source>
</evidence>
<dbReference type="PANTHER" id="PTHR35526">
    <property type="entry name" value="ANTI-SIGMA-F FACTOR RSBW-RELATED"/>
    <property type="match status" value="1"/>
</dbReference>
<dbReference type="AlphaFoldDB" id="A0A2C8Z5P6"/>
<dbReference type="PANTHER" id="PTHR35526:SF3">
    <property type="entry name" value="ANTI-SIGMA-F FACTOR RSBW"/>
    <property type="match status" value="1"/>
</dbReference>
<keyword evidence="4" id="KW-1185">Reference proteome</keyword>
<keyword evidence="3" id="KW-0418">Kinase</keyword>
<organism evidence="3 4">
    <name type="scientific">Salinibacterium xinjiangense</name>
    <dbReference type="NCBI Taxonomy" id="386302"/>
    <lineage>
        <taxon>Bacteria</taxon>
        <taxon>Bacillati</taxon>
        <taxon>Actinomycetota</taxon>
        <taxon>Actinomycetes</taxon>
        <taxon>Micrococcales</taxon>
        <taxon>Microbacteriaceae</taxon>
        <taxon>Salinibacterium</taxon>
    </lineage>
</organism>
<name>A0A2C8Z5P6_9MICO</name>
<dbReference type="Pfam" id="PF13581">
    <property type="entry name" value="HATPase_c_2"/>
    <property type="match status" value="1"/>
</dbReference>
<dbReference type="SUPFAM" id="SSF55874">
    <property type="entry name" value="ATPase domain of HSP90 chaperone/DNA topoisomerase II/histidine kinase"/>
    <property type="match status" value="1"/>
</dbReference>
<dbReference type="InterPro" id="IPR003594">
    <property type="entry name" value="HATPase_dom"/>
</dbReference>
<protein>
    <submittedName>
        <fullName evidence="3">Serine/threonine-protein kinase RsbW</fullName>
    </submittedName>
</protein>
<dbReference type="RefSeq" id="WP_097060024.1">
    <property type="nucleotide sequence ID" value="NZ_BMLC01000001.1"/>
</dbReference>
<dbReference type="Proteomes" id="UP000219440">
    <property type="component" value="Unassembled WGS sequence"/>
</dbReference>
<feature type="domain" description="Histidine kinase/HSP90-like ATPase" evidence="2">
    <location>
        <begin position="12"/>
        <end position="130"/>
    </location>
</feature>
<dbReference type="InterPro" id="IPR036890">
    <property type="entry name" value="HATPase_C_sf"/>
</dbReference>
<evidence type="ECO:0000313" key="4">
    <source>
        <dbReference type="Proteomes" id="UP000219440"/>
    </source>
</evidence>
<sequence length="136" mass="15373">MPECTIAFRTPPDEVGVVHSALETLWAREGDVDEMDRMMFETAIVELVSNVIQHGTSETTIICNLTLSANEATLKAVLEDTASPARIDLSPRDMPDEFAETGRGLAFIQALVDDFEYHRMQDRNIWTLTKLRHRKP</sequence>
<dbReference type="Gene3D" id="3.30.565.10">
    <property type="entry name" value="Histidine kinase-like ATPase, C-terminal domain"/>
    <property type="match status" value="1"/>
</dbReference>
<keyword evidence="3" id="KW-0808">Transferase</keyword>
<evidence type="ECO:0000259" key="2">
    <source>
        <dbReference type="Pfam" id="PF13581"/>
    </source>
</evidence>
<accession>A0A2C8Z5P6</accession>
<reference evidence="3 4" key="1">
    <citation type="submission" date="2017-09" db="EMBL/GenBank/DDBJ databases">
        <authorList>
            <person name="Ehlers B."/>
            <person name="Leendertz F.H."/>
        </authorList>
    </citation>
    <scope>NUCLEOTIDE SEQUENCE [LARGE SCALE GENOMIC DNA]</scope>
    <source>
        <strain evidence="3 4">CGMCC 1.05381</strain>
    </source>
</reference>
<dbReference type="GO" id="GO:0004674">
    <property type="term" value="F:protein serine/threonine kinase activity"/>
    <property type="evidence" value="ECO:0007669"/>
    <property type="project" value="UniProtKB-KW"/>
</dbReference>
<dbReference type="EMBL" id="OCST01000002">
    <property type="protein sequence ID" value="SOE59024.1"/>
    <property type="molecule type" value="Genomic_DNA"/>
</dbReference>
<keyword evidence="1" id="KW-0723">Serine/threonine-protein kinase</keyword>